<dbReference type="Proteomes" id="UP001321749">
    <property type="component" value="Unassembled WGS sequence"/>
</dbReference>
<feature type="compositionally biased region" description="Basic and acidic residues" evidence="1">
    <location>
        <begin position="189"/>
        <end position="201"/>
    </location>
</feature>
<organism evidence="2 3">
    <name type="scientific">Cladorrhinum samala</name>
    <dbReference type="NCBI Taxonomy" id="585594"/>
    <lineage>
        <taxon>Eukaryota</taxon>
        <taxon>Fungi</taxon>
        <taxon>Dikarya</taxon>
        <taxon>Ascomycota</taxon>
        <taxon>Pezizomycotina</taxon>
        <taxon>Sordariomycetes</taxon>
        <taxon>Sordariomycetidae</taxon>
        <taxon>Sordariales</taxon>
        <taxon>Podosporaceae</taxon>
        <taxon>Cladorrhinum</taxon>
    </lineage>
</organism>
<reference evidence="2" key="1">
    <citation type="journal article" date="2023" name="Mol. Phylogenet. Evol.">
        <title>Genome-scale phylogeny and comparative genomics of the fungal order Sordariales.</title>
        <authorList>
            <person name="Hensen N."/>
            <person name="Bonometti L."/>
            <person name="Westerberg I."/>
            <person name="Brannstrom I.O."/>
            <person name="Guillou S."/>
            <person name="Cros-Aarteil S."/>
            <person name="Calhoun S."/>
            <person name="Haridas S."/>
            <person name="Kuo A."/>
            <person name="Mondo S."/>
            <person name="Pangilinan J."/>
            <person name="Riley R."/>
            <person name="LaButti K."/>
            <person name="Andreopoulos B."/>
            <person name="Lipzen A."/>
            <person name="Chen C."/>
            <person name="Yan M."/>
            <person name="Daum C."/>
            <person name="Ng V."/>
            <person name="Clum A."/>
            <person name="Steindorff A."/>
            <person name="Ohm R.A."/>
            <person name="Martin F."/>
            <person name="Silar P."/>
            <person name="Natvig D.O."/>
            <person name="Lalanne C."/>
            <person name="Gautier V."/>
            <person name="Ament-Velasquez S.L."/>
            <person name="Kruys A."/>
            <person name="Hutchinson M.I."/>
            <person name="Powell A.J."/>
            <person name="Barry K."/>
            <person name="Miller A.N."/>
            <person name="Grigoriev I.V."/>
            <person name="Debuchy R."/>
            <person name="Gladieux P."/>
            <person name="Hiltunen Thoren M."/>
            <person name="Johannesson H."/>
        </authorList>
    </citation>
    <scope>NUCLEOTIDE SEQUENCE</scope>
    <source>
        <strain evidence="2">PSN324</strain>
    </source>
</reference>
<keyword evidence="3" id="KW-1185">Reference proteome</keyword>
<accession>A0AAV9HDX0</accession>
<evidence type="ECO:0000313" key="3">
    <source>
        <dbReference type="Proteomes" id="UP001321749"/>
    </source>
</evidence>
<feature type="region of interest" description="Disordered" evidence="1">
    <location>
        <begin position="361"/>
        <end position="391"/>
    </location>
</feature>
<sequence length="533" mass="58516">MRDEILIQTLTESFVALADEVQSLIDRKTILEHKLRYAHEQYQVLADKYAPAVPEVSETLAKLQLPADLHLVSATTAVPLPTRAQTGSSQHRIALLIREGRKAAKKIAEEQEQLLLPSMEVLTTTTSTVLEKDFTVEGKKGVLACPFSAAAAQQPNQDGGVQGKPPLRSLSGAGRVDNSQDQAGNAATSHDDHDPTPHKSSDPICAAMIEDVAAVPAAAAASQCPIRYLDKHSPEEIARYVETHKHEIPRSHEVCVRRYQKNEEQIRKLDAKYGNLVSMVEDLSHLHRPMLPPAADKRGSSEVVDNASNKRVEDWAQTIVAGHSEQQGEGIDDEIQVQVGEGDEGEDERQGRFDRPFREVRVGESPSRPWGIPVPPPKPGFRPDDEAARSSPFPPMNPQIAVQGPNHIATAITTPGNTEAKKCPFDHTKMPGFMGMLRPESTQAAYQENPHERLSSPLKNEAAMPSSPPQATFVNLSDHIPPAAVAPGSGVEKRDERPQVVFNISGPVFIGYPMEQAMQFMQQFQQQQQQQGR</sequence>
<name>A0AAV9HDX0_9PEZI</name>
<gene>
    <name evidence="2" type="ORF">QBC42DRAFT_274945</name>
</gene>
<dbReference type="AlphaFoldDB" id="A0AAV9HDX0"/>
<dbReference type="EMBL" id="MU865043">
    <property type="protein sequence ID" value="KAK4459199.1"/>
    <property type="molecule type" value="Genomic_DNA"/>
</dbReference>
<evidence type="ECO:0000313" key="2">
    <source>
        <dbReference type="EMBL" id="KAK4459199.1"/>
    </source>
</evidence>
<reference evidence="2" key="2">
    <citation type="submission" date="2023-06" db="EMBL/GenBank/DDBJ databases">
        <authorList>
            <consortium name="Lawrence Berkeley National Laboratory"/>
            <person name="Mondo S.J."/>
            <person name="Hensen N."/>
            <person name="Bonometti L."/>
            <person name="Westerberg I."/>
            <person name="Brannstrom I.O."/>
            <person name="Guillou S."/>
            <person name="Cros-Aarteil S."/>
            <person name="Calhoun S."/>
            <person name="Haridas S."/>
            <person name="Kuo A."/>
            <person name="Pangilinan J."/>
            <person name="Riley R."/>
            <person name="Labutti K."/>
            <person name="Andreopoulos B."/>
            <person name="Lipzen A."/>
            <person name="Chen C."/>
            <person name="Yanf M."/>
            <person name="Daum C."/>
            <person name="Ng V."/>
            <person name="Clum A."/>
            <person name="Steindorff A."/>
            <person name="Ohm R."/>
            <person name="Martin F."/>
            <person name="Silar P."/>
            <person name="Natvig D."/>
            <person name="Lalanne C."/>
            <person name="Gautier V."/>
            <person name="Ament-Velasquez S.L."/>
            <person name="Kruys A."/>
            <person name="Hutchinson M.I."/>
            <person name="Powell A.J."/>
            <person name="Barry K."/>
            <person name="Miller A.N."/>
            <person name="Grigoriev I.V."/>
            <person name="Debuchy R."/>
            <person name="Gladieux P."/>
            <person name="Thoren M.H."/>
            <person name="Johannesson H."/>
        </authorList>
    </citation>
    <scope>NUCLEOTIDE SEQUENCE</scope>
    <source>
        <strain evidence="2">PSN324</strain>
    </source>
</reference>
<feature type="compositionally biased region" description="Polar residues" evidence="1">
    <location>
        <begin position="177"/>
        <end position="188"/>
    </location>
</feature>
<feature type="region of interest" description="Disordered" evidence="1">
    <location>
        <begin position="152"/>
        <end position="202"/>
    </location>
</feature>
<proteinExistence type="predicted"/>
<comment type="caution">
    <text evidence="2">The sequence shown here is derived from an EMBL/GenBank/DDBJ whole genome shotgun (WGS) entry which is preliminary data.</text>
</comment>
<feature type="region of interest" description="Disordered" evidence="1">
    <location>
        <begin position="447"/>
        <end position="469"/>
    </location>
</feature>
<protein>
    <submittedName>
        <fullName evidence="2">Uncharacterized protein</fullName>
    </submittedName>
</protein>
<evidence type="ECO:0000256" key="1">
    <source>
        <dbReference type="SAM" id="MobiDB-lite"/>
    </source>
</evidence>